<organism evidence="1 2">
    <name type="scientific">Fundicoccus ignavus</name>
    <dbReference type="NCBI Taxonomy" id="2664442"/>
    <lineage>
        <taxon>Bacteria</taxon>
        <taxon>Bacillati</taxon>
        <taxon>Bacillota</taxon>
        <taxon>Bacilli</taxon>
        <taxon>Lactobacillales</taxon>
        <taxon>Aerococcaceae</taxon>
        <taxon>Fundicoccus</taxon>
    </lineage>
</organism>
<protein>
    <submittedName>
        <fullName evidence="1">Uncharacterized protein</fullName>
    </submittedName>
</protein>
<name>A0A844C8P7_9LACT</name>
<proteinExistence type="predicted"/>
<accession>A0A844C8P7</accession>
<dbReference type="Proteomes" id="UP000440066">
    <property type="component" value="Unassembled WGS sequence"/>
</dbReference>
<sequence length="72" mass="8511">MSNNLEEIKKFDTAINQRSSSKQMVVTYTFSAIPPERVFYDDGYYKGYLARQYISFYQGLYYAQYAGIVIMY</sequence>
<evidence type="ECO:0000313" key="2">
    <source>
        <dbReference type="Proteomes" id="UP000440066"/>
    </source>
</evidence>
<comment type="caution">
    <text evidence="1">The sequence shown here is derived from an EMBL/GenBank/DDBJ whole genome shotgun (WGS) entry which is preliminary data.</text>
</comment>
<evidence type="ECO:0000313" key="1">
    <source>
        <dbReference type="EMBL" id="MRJ47133.1"/>
    </source>
</evidence>
<reference evidence="1 2" key="1">
    <citation type="submission" date="2019-11" db="EMBL/GenBank/DDBJ databases">
        <title>Characterisation of Fundicoccus ignavus gen. nov. sp. nov., a novel genus of the family Aerococcaceae from bulk tank milk.</title>
        <authorList>
            <person name="Siebert A."/>
            <person name="Huptas C."/>
            <person name="Wenning M."/>
            <person name="Scherer S."/>
            <person name="Doll E.V."/>
        </authorList>
    </citation>
    <scope>NUCLEOTIDE SEQUENCE [LARGE SCALE GENOMIC DNA]</scope>
    <source>
        <strain evidence="1 2">DSM 109652</strain>
    </source>
</reference>
<dbReference type="AlphaFoldDB" id="A0A844C8P7"/>
<dbReference type="EMBL" id="WJQT01000006">
    <property type="protein sequence ID" value="MRJ47133.1"/>
    <property type="molecule type" value="Genomic_DNA"/>
</dbReference>
<gene>
    <name evidence="1" type="ORF">GF867_06110</name>
</gene>